<feature type="transmembrane region" description="Helical" evidence="1">
    <location>
        <begin position="137"/>
        <end position="166"/>
    </location>
</feature>
<feature type="transmembrane region" description="Helical" evidence="1">
    <location>
        <begin position="272"/>
        <end position="291"/>
    </location>
</feature>
<protein>
    <recommendedName>
        <fullName evidence="4">ABC transporter</fullName>
    </recommendedName>
</protein>
<keyword evidence="1" id="KW-0812">Transmembrane</keyword>
<name>A0A4V1LSV9_9GAMM</name>
<evidence type="ECO:0000256" key="1">
    <source>
        <dbReference type="SAM" id="Phobius"/>
    </source>
</evidence>
<feature type="transmembrane region" description="Helical" evidence="1">
    <location>
        <begin position="218"/>
        <end position="236"/>
    </location>
</feature>
<dbReference type="AlphaFoldDB" id="A0A4V1LSV9"/>
<feature type="transmembrane region" description="Helical" evidence="1">
    <location>
        <begin position="186"/>
        <end position="206"/>
    </location>
</feature>
<dbReference type="RefSeq" id="WP_129122500.1">
    <property type="nucleotide sequence ID" value="NZ_PEIB01000013.1"/>
</dbReference>
<keyword evidence="3" id="KW-1185">Reference proteome</keyword>
<organism evidence="2 3">
    <name type="scientific">Veronia nyctiphanis</name>
    <dbReference type="NCBI Taxonomy" id="1278244"/>
    <lineage>
        <taxon>Bacteria</taxon>
        <taxon>Pseudomonadati</taxon>
        <taxon>Pseudomonadota</taxon>
        <taxon>Gammaproteobacteria</taxon>
        <taxon>Vibrionales</taxon>
        <taxon>Vibrionaceae</taxon>
        <taxon>Veronia</taxon>
    </lineage>
</organism>
<evidence type="ECO:0000313" key="2">
    <source>
        <dbReference type="EMBL" id="RXJ73058.1"/>
    </source>
</evidence>
<dbReference type="OrthoDB" id="118685at2"/>
<accession>A0A4V1LSV9</accession>
<keyword evidence="1" id="KW-1133">Transmembrane helix</keyword>
<dbReference type="Proteomes" id="UP000290287">
    <property type="component" value="Unassembled WGS sequence"/>
</dbReference>
<gene>
    <name evidence="2" type="ORF">CS022_12310</name>
</gene>
<feature type="transmembrane region" description="Helical" evidence="1">
    <location>
        <begin position="21"/>
        <end position="40"/>
    </location>
</feature>
<keyword evidence="1" id="KW-0472">Membrane</keyword>
<evidence type="ECO:0008006" key="4">
    <source>
        <dbReference type="Google" id="ProtNLM"/>
    </source>
</evidence>
<dbReference type="EMBL" id="PEIB01000013">
    <property type="protein sequence ID" value="RXJ73058.1"/>
    <property type="molecule type" value="Genomic_DNA"/>
</dbReference>
<sequence length="306" mass="33749">MQALIQMFRREWLEKKFISNVVVFFLALVLISTAALVWNADNNARLFPEMLDEETAAKRSLTLSEFIQTEGVCTIGDVKGGALTCGLGFAVFVPAIIAVVLIIQYFSLSFRKARSDGSAMFWAGMPVSSTKDHAVKLVFGLIGIPLMCSLIMLAISLGLWLFAMVLGTPDEFWPQELTFVGMMLNFPVYAFSLALSGVLLLPAAVVLMTMSQLFRHPVLVLVIGFIVIDLLSMLFLDIEVGGLILESMFMLSTQIFWNVYGDQTVPLGFTAYNMVLYVVLAAGGLASSLWLSRTVDVELFQRKARA</sequence>
<evidence type="ECO:0000313" key="3">
    <source>
        <dbReference type="Proteomes" id="UP000290287"/>
    </source>
</evidence>
<feature type="transmembrane region" description="Helical" evidence="1">
    <location>
        <begin position="87"/>
        <end position="108"/>
    </location>
</feature>
<comment type="caution">
    <text evidence="2">The sequence shown here is derived from an EMBL/GenBank/DDBJ whole genome shotgun (WGS) entry which is preliminary data.</text>
</comment>
<reference evidence="2 3" key="1">
    <citation type="submission" date="2017-10" db="EMBL/GenBank/DDBJ databases">
        <title>Nyctiphanis sp. nov., isolated from the stomach of the euphausiid Nyctiphanes simplex (Hansen, 1911) in the Gulf of California.</title>
        <authorList>
            <person name="Gomez-Gil B."/>
            <person name="Aguilar-Mendez M."/>
            <person name="Lopez-Cortes A."/>
            <person name="Gomez-Gutierrez J."/>
            <person name="Roque A."/>
            <person name="Lang E."/>
            <person name="Gonzalez-Castillo A."/>
        </authorList>
    </citation>
    <scope>NUCLEOTIDE SEQUENCE [LARGE SCALE GENOMIC DNA]</scope>
    <source>
        <strain evidence="2 3">CAIM 600</strain>
    </source>
</reference>
<proteinExistence type="predicted"/>